<name>M4BF96_HYAAE</name>
<dbReference type="EnsemblProtists" id="HpaT804965">
    <property type="protein sequence ID" value="HpaP804965"/>
    <property type="gene ID" value="HpaG804965"/>
</dbReference>
<feature type="region of interest" description="Disordered" evidence="1">
    <location>
        <begin position="23"/>
        <end position="56"/>
    </location>
</feature>
<dbReference type="Proteomes" id="UP000011713">
    <property type="component" value="Unassembled WGS sequence"/>
</dbReference>
<organism evidence="2 3">
    <name type="scientific">Hyaloperonospora arabidopsidis (strain Emoy2)</name>
    <name type="common">Downy mildew agent</name>
    <name type="synonym">Peronospora arabidopsidis</name>
    <dbReference type="NCBI Taxonomy" id="559515"/>
    <lineage>
        <taxon>Eukaryota</taxon>
        <taxon>Sar</taxon>
        <taxon>Stramenopiles</taxon>
        <taxon>Oomycota</taxon>
        <taxon>Peronosporomycetes</taxon>
        <taxon>Peronosporales</taxon>
        <taxon>Peronosporaceae</taxon>
        <taxon>Hyaloperonospora</taxon>
    </lineage>
</organism>
<proteinExistence type="predicted"/>
<evidence type="ECO:0000313" key="2">
    <source>
        <dbReference type="EnsemblProtists" id="HpaP804965"/>
    </source>
</evidence>
<protein>
    <submittedName>
        <fullName evidence="2">Uncharacterized protein</fullName>
    </submittedName>
</protein>
<evidence type="ECO:0000313" key="3">
    <source>
        <dbReference type="Proteomes" id="UP000011713"/>
    </source>
</evidence>
<sequence length="166" mass="18366">MHDKVQSPTDAALAGVLACRSPPYSHLRTQQERPTRRLYGELPGQRGARAGPEEAAGHQLAELWLDGPSHHERRRDDRASTGLGVLAQGGGRGFSSSSWHELLVHVERLAQSLGSALRGCQRARHPAGHDQRGDVPTVEDLRENCRPPDVRALGALRRSLRHEHRR</sequence>
<reference evidence="2" key="2">
    <citation type="submission" date="2015-06" db="UniProtKB">
        <authorList>
            <consortium name="EnsemblProtists"/>
        </authorList>
    </citation>
    <scope>IDENTIFICATION</scope>
    <source>
        <strain evidence="2">Emoy2</strain>
    </source>
</reference>
<dbReference type="EMBL" id="JH598194">
    <property type="status" value="NOT_ANNOTATED_CDS"/>
    <property type="molecule type" value="Genomic_DNA"/>
</dbReference>
<feature type="compositionally biased region" description="Basic and acidic residues" evidence="1">
    <location>
        <begin position="29"/>
        <end position="39"/>
    </location>
</feature>
<dbReference type="InParanoid" id="M4BF96"/>
<keyword evidence="3" id="KW-1185">Reference proteome</keyword>
<reference evidence="3" key="1">
    <citation type="journal article" date="2010" name="Science">
        <title>Signatures of adaptation to obligate biotrophy in the Hyaloperonospora arabidopsidis genome.</title>
        <authorList>
            <person name="Baxter L."/>
            <person name="Tripathy S."/>
            <person name="Ishaque N."/>
            <person name="Boot N."/>
            <person name="Cabral A."/>
            <person name="Kemen E."/>
            <person name="Thines M."/>
            <person name="Ah-Fong A."/>
            <person name="Anderson R."/>
            <person name="Badejoko W."/>
            <person name="Bittner-Eddy P."/>
            <person name="Boore J.L."/>
            <person name="Chibucos M.C."/>
            <person name="Coates M."/>
            <person name="Dehal P."/>
            <person name="Delehaunty K."/>
            <person name="Dong S."/>
            <person name="Downton P."/>
            <person name="Dumas B."/>
            <person name="Fabro G."/>
            <person name="Fronick C."/>
            <person name="Fuerstenberg S.I."/>
            <person name="Fulton L."/>
            <person name="Gaulin E."/>
            <person name="Govers F."/>
            <person name="Hughes L."/>
            <person name="Humphray S."/>
            <person name="Jiang R.H."/>
            <person name="Judelson H."/>
            <person name="Kamoun S."/>
            <person name="Kyung K."/>
            <person name="Meijer H."/>
            <person name="Minx P."/>
            <person name="Morris P."/>
            <person name="Nelson J."/>
            <person name="Phuntumart V."/>
            <person name="Qutob D."/>
            <person name="Rehmany A."/>
            <person name="Rougon-Cardoso A."/>
            <person name="Ryden P."/>
            <person name="Torto-Alalibo T."/>
            <person name="Studholme D."/>
            <person name="Wang Y."/>
            <person name="Win J."/>
            <person name="Wood J."/>
            <person name="Clifton S.W."/>
            <person name="Rogers J."/>
            <person name="Van den Ackerveken G."/>
            <person name="Jones J.D."/>
            <person name="McDowell J.M."/>
            <person name="Beynon J."/>
            <person name="Tyler B.M."/>
        </authorList>
    </citation>
    <scope>NUCLEOTIDE SEQUENCE [LARGE SCALE GENOMIC DNA]</scope>
    <source>
        <strain evidence="3">Emoy2</strain>
    </source>
</reference>
<dbReference type="AlphaFoldDB" id="M4BF96"/>
<dbReference type="VEuPathDB" id="FungiDB:HpaG804965"/>
<dbReference type="HOGENOM" id="CLU_1605857_0_0_1"/>
<evidence type="ECO:0000256" key="1">
    <source>
        <dbReference type="SAM" id="MobiDB-lite"/>
    </source>
</evidence>
<accession>M4BF96</accession>